<feature type="transmembrane region" description="Helical" evidence="13">
    <location>
        <begin position="574"/>
        <end position="597"/>
    </location>
</feature>
<dbReference type="InterPro" id="IPR050864">
    <property type="entry name" value="Bacterial_PTS_Sugar_Transport"/>
</dbReference>
<feature type="domain" description="PTS EIIB type-2" evidence="15">
    <location>
        <begin position="211"/>
        <end position="306"/>
    </location>
</feature>
<dbReference type="InterPro" id="IPR006327">
    <property type="entry name" value="PTS_IIC_fruc"/>
</dbReference>
<dbReference type="InterPro" id="IPR004715">
    <property type="entry name" value="PTS_IIA_fruc"/>
</dbReference>
<dbReference type="PROSITE" id="PS51099">
    <property type="entry name" value="PTS_EIIB_TYPE_2"/>
    <property type="match status" value="1"/>
</dbReference>
<evidence type="ECO:0000256" key="3">
    <source>
        <dbReference type="ARBA" id="ARBA00022475"/>
    </source>
</evidence>
<feature type="transmembrane region" description="Helical" evidence="13">
    <location>
        <begin position="636"/>
        <end position="654"/>
    </location>
</feature>
<dbReference type="PROSITE" id="PS51104">
    <property type="entry name" value="PTS_EIIC_TYPE_2"/>
    <property type="match status" value="1"/>
</dbReference>
<dbReference type="PROSITE" id="PS51094">
    <property type="entry name" value="PTS_EIIA_TYPE_2"/>
    <property type="match status" value="1"/>
</dbReference>
<feature type="transmembrane region" description="Helical" evidence="13">
    <location>
        <begin position="486"/>
        <end position="509"/>
    </location>
</feature>
<evidence type="ECO:0000259" key="14">
    <source>
        <dbReference type="PROSITE" id="PS51094"/>
    </source>
</evidence>
<proteinExistence type="predicted"/>
<dbReference type="NCBIfam" id="TIGR00848">
    <property type="entry name" value="fruA"/>
    <property type="match status" value="1"/>
</dbReference>
<dbReference type="CDD" id="cd00211">
    <property type="entry name" value="PTS_IIA_fru"/>
    <property type="match status" value="1"/>
</dbReference>
<sequence length="722" mass="73080">MSSMITTDLVSLDTLRAADKHDAIRALAAMVQSAGRTDDAEALAADAWTREQKSATGMPGGVAIPHCRTASVQEPTLAFARLPEPLDFGAKDGPADLAFFIAAPDGADSDHLKILSALARSLVRKDFVASLREAEDAQSVVDLIGSAVDGALKPKEKKPADEPAPAGDTGTDAGTGASSGASAGAGAGAAGATSAAAQETTAGQSPAVRRLVAVTACPTGIAHTYMAADALALAAEEMGVEIEVETQGSSGSSKLSQSTVNAAEAVIFAADVDVRDKQRFAGKPVIAVPVKRGVDEPQQLIERALRAAKDPHASVVTAETGAEGSDEDDEQERFGKKVQRVLMTGVSYMIPFVAAGGLLIALGFLLGGYNITDVADDIAANSTLWNLPAEADLPDPFRGFGVLGAYLGSVFFVIGGVAMGFLVPALAGYIAYGMADRPGIAPGFIAGSVAAGMDAGFIGGIVGGVLAGAVAYWIKQLSVPRWLAGLMPVVIIPLVATIISSGLLYLFLGGPIAALTGALESWLSGMTGTAAILLGIVLGLMMCADLGGPINKVAYSFAVAGLGAGSIAENPTPFLIMAAVMASGMVPPLGLALATFVDRKLFTVAERENGKTAVLLGAAFISEGAIPFAAADPLRVLPAAMLGGMTTGALTMAFDVTSQAPHGGAFVFFAIDSFALFALSVVIGAVVTATVVVLLKRFTRRTPEGSPAAVATASEPQAAAVA</sequence>
<dbReference type="RefSeq" id="WP_310547737.1">
    <property type="nucleotide sequence ID" value="NZ_JAVKGR010000003.1"/>
</dbReference>
<keyword evidence="18" id="KW-1185">Reference proteome</keyword>
<dbReference type="InterPro" id="IPR013014">
    <property type="entry name" value="PTS_EIIC_2"/>
</dbReference>
<dbReference type="CDD" id="cd05569">
    <property type="entry name" value="PTS_IIB_fructose"/>
    <property type="match status" value="1"/>
</dbReference>
<comment type="subcellular location">
    <subcellularLocation>
        <location evidence="1">Cell inner membrane</location>
        <topology evidence="1">Multi-pass membrane protein</topology>
    </subcellularLocation>
</comment>
<evidence type="ECO:0000256" key="4">
    <source>
        <dbReference type="ARBA" id="ARBA00022553"/>
    </source>
</evidence>
<evidence type="ECO:0000259" key="16">
    <source>
        <dbReference type="PROSITE" id="PS51104"/>
    </source>
</evidence>
<dbReference type="NCBIfam" id="TIGR01427">
    <property type="entry name" value="PTS_IIC_fructo"/>
    <property type="match status" value="1"/>
</dbReference>
<gene>
    <name evidence="17" type="ORF">RIL96_04085</name>
</gene>
<feature type="domain" description="PTS EIIC type-2" evidence="16">
    <location>
        <begin position="338"/>
        <end position="705"/>
    </location>
</feature>
<evidence type="ECO:0000256" key="10">
    <source>
        <dbReference type="ARBA" id="ARBA00022989"/>
    </source>
</evidence>
<evidence type="ECO:0000256" key="12">
    <source>
        <dbReference type="SAM" id="MobiDB-lite"/>
    </source>
</evidence>
<evidence type="ECO:0000256" key="5">
    <source>
        <dbReference type="ARBA" id="ARBA00022597"/>
    </source>
</evidence>
<keyword evidence="8 13" id="KW-0812">Transmembrane</keyword>
<evidence type="ECO:0000256" key="9">
    <source>
        <dbReference type="ARBA" id="ARBA00022777"/>
    </source>
</evidence>
<dbReference type="InterPro" id="IPR003501">
    <property type="entry name" value="PTS_EIIB_2/3"/>
</dbReference>
<dbReference type="Pfam" id="PF02378">
    <property type="entry name" value="PTS_EIIC"/>
    <property type="match status" value="1"/>
</dbReference>
<feature type="compositionally biased region" description="Low complexity" evidence="12">
    <location>
        <begin position="163"/>
        <end position="182"/>
    </location>
</feature>
<accession>A0ABU2DQK3</accession>
<dbReference type="InterPro" id="IPR002178">
    <property type="entry name" value="PTS_EIIA_type-2_dom"/>
</dbReference>
<feature type="transmembrane region" description="Helical" evidence="13">
    <location>
        <begin position="403"/>
        <end position="432"/>
    </location>
</feature>
<evidence type="ECO:0000256" key="2">
    <source>
        <dbReference type="ARBA" id="ARBA00022448"/>
    </source>
</evidence>
<dbReference type="Gene3D" id="3.40.50.2300">
    <property type="match status" value="1"/>
</dbReference>
<evidence type="ECO:0000256" key="8">
    <source>
        <dbReference type="ARBA" id="ARBA00022692"/>
    </source>
</evidence>
<evidence type="ECO:0000256" key="1">
    <source>
        <dbReference type="ARBA" id="ARBA00004429"/>
    </source>
</evidence>
<keyword evidence="9" id="KW-0418">Kinase</keyword>
<dbReference type="SUPFAM" id="SSF55804">
    <property type="entry name" value="Phoshotransferase/anion transport protein"/>
    <property type="match status" value="1"/>
</dbReference>
<organism evidence="17 18">
    <name type="scientific">Nesterenkonia aerolata</name>
    <dbReference type="NCBI Taxonomy" id="3074079"/>
    <lineage>
        <taxon>Bacteria</taxon>
        <taxon>Bacillati</taxon>
        <taxon>Actinomycetota</taxon>
        <taxon>Actinomycetes</taxon>
        <taxon>Micrococcales</taxon>
        <taxon>Micrococcaceae</taxon>
        <taxon>Nesterenkonia</taxon>
    </lineage>
</organism>
<dbReference type="NCBIfam" id="TIGR00829">
    <property type="entry name" value="FRU"/>
    <property type="match status" value="1"/>
</dbReference>
<dbReference type="Pfam" id="PF02302">
    <property type="entry name" value="PTS_IIB"/>
    <property type="match status" value="1"/>
</dbReference>
<feature type="compositionally biased region" description="Basic and acidic residues" evidence="12">
    <location>
        <begin position="152"/>
        <end position="161"/>
    </location>
</feature>
<keyword evidence="10 13" id="KW-1133">Transmembrane helix</keyword>
<dbReference type="PANTHER" id="PTHR30505">
    <property type="entry name" value="FRUCTOSE-LIKE PERMEASE"/>
    <property type="match status" value="1"/>
</dbReference>
<evidence type="ECO:0000256" key="13">
    <source>
        <dbReference type="SAM" id="Phobius"/>
    </source>
</evidence>
<keyword evidence="2" id="KW-0813">Transport</keyword>
<dbReference type="EMBL" id="JAVKGR010000003">
    <property type="protein sequence ID" value="MDR8018743.1"/>
    <property type="molecule type" value="Genomic_DNA"/>
</dbReference>
<keyword evidence="3" id="KW-1003">Cell membrane</keyword>
<dbReference type="InterPro" id="IPR003353">
    <property type="entry name" value="PTS_IIB_fruc"/>
</dbReference>
<dbReference type="InterPro" id="IPR013011">
    <property type="entry name" value="PTS_EIIB_2"/>
</dbReference>
<keyword evidence="11 13" id="KW-0472">Membrane</keyword>
<evidence type="ECO:0000256" key="6">
    <source>
        <dbReference type="ARBA" id="ARBA00022679"/>
    </source>
</evidence>
<keyword evidence="7" id="KW-0598">Phosphotransferase system</keyword>
<evidence type="ECO:0000259" key="15">
    <source>
        <dbReference type="PROSITE" id="PS51099"/>
    </source>
</evidence>
<dbReference type="PANTHER" id="PTHR30505:SF0">
    <property type="entry name" value="FRUCTOSE-LIKE PTS SYSTEM EIIBC COMPONENT-RELATED"/>
    <property type="match status" value="1"/>
</dbReference>
<feature type="domain" description="PTS EIIA type-2" evidence="14">
    <location>
        <begin position="3"/>
        <end position="147"/>
    </location>
</feature>
<protein>
    <submittedName>
        <fullName evidence="17">Fructose-specific PTS transporter subunit EIIC</fullName>
    </submittedName>
</protein>
<evidence type="ECO:0000256" key="7">
    <source>
        <dbReference type="ARBA" id="ARBA00022683"/>
    </source>
</evidence>
<dbReference type="SUPFAM" id="SSF52794">
    <property type="entry name" value="PTS system IIB component-like"/>
    <property type="match status" value="1"/>
</dbReference>
<dbReference type="InterPro" id="IPR003352">
    <property type="entry name" value="PTS_EIIC"/>
</dbReference>
<dbReference type="Proteomes" id="UP001251870">
    <property type="component" value="Unassembled WGS sequence"/>
</dbReference>
<evidence type="ECO:0000256" key="11">
    <source>
        <dbReference type="ARBA" id="ARBA00023136"/>
    </source>
</evidence>
<feature type="transmembrane region" description="Helical" evidence="13">
    <location>
        <begin position="521"/>
        <end position="542"/>
    </location>
</feature>
<dbReference type="InterPro" id="IPR036095">
    <property type="entry name" value="PTS_EIIB-like_sf"/>
</dbReference>
<feature type="region of interest" description="Disordered" evidence="12">
    <location>
        <begin position="152"/>
        <end position="188"/>
    </location>
</feature>
<comment type="caution">
    <text evidence="17">The sequence shown here is derived from an EMBL/GenBank/DDBJ whole genome shotgun (WGS) entry which is preliminary data.</text>
</comment>
<dbReference type="Gene3D" id="3.40.930.10">
    <property type="entry name" value="Mannitol-specific EII, Chain A"/>
    <property type="match status" value="1"/>
</dbReference>
<name>A0ABU2DQK3_9MICC</name>
<evidence type="ECO:0000313" key="18">
    <source>
        <dbReference type="Proteomes" id="UP001251870"/>
    </source>
</evidence>
<dbReference type="InterPro" id="IPR016152">
    <property type="entry name" value="PTrfase/Anion_transptr"/>
</dbReference>
<keyword evidence="6" id="KW-0808">Transferase</keyword>
<feature type="transmembrane region" description="Helical" evidence="13">
    <location>
        <begin position="666"/>
        <end position="695"/>
    </location>
</feature>
<reference evidence="17 18" key="1">
    <citation type="submission" date="2023-09" db="EMBL/GenBank/DDBJ databases">
        <title>Description of three actinobacteria isolated from air of manufacturing shop in a pharmaceutical factory.</title>
        <authorList>
            <person name="Zhang D.-F."/>
        </authorList>
    </citation>
    <scope>NUCLEOTIDE SEQUENCE [LARGE SCALE GENOMIC DNA]</scope>
    <source>
        <strain evidence="17 18">LY-0111</strain>
    </source>
</reference>
<keyword evidence="5" id="KW-0762">Sugar transport</keyword>
<dbReference type="Pfam" id="PF00359">
    <property type="entry name" value="PTS_EIIA_2"/>
    <property type="match status" value="1"/>
</dbReference>
<evidence type="ECO:0000313" key="17">
    <source>
        <dbReference type="EMBL" id="MDR8018743.1"/>
    </source>
</evidence>
<feature type="transmembrane region" description="Helical" evidence="13">
    <location>
        <begin position="341"/>
        <end position="366"/>
    </location>
</feature>
<keyword evidence="4" id="KW-0597">Phosphoprotein</keyword>
<feature type="transmembrane region" description="Helical" evidence="13">
    <location>
        <begin position="444"/>
        <end position="474"/>
    </location>
</feature>